<gene>
    <name evidence="2" type="ORF">O4U47_18550</name>
</gene>
<dbReference type="EMBL" id="JAQFWP010000036">
    <property type="protein sequence ID" value="MDA2806517.1"/>
    <property type="molecule type" value="Genomic_DNA"/>
</dbReference>
<feature type="region of interest" description="Disordered" evidence="1">
    <location>
        <begin position="27"/>
        <end position="53"/>
    </location>
</feature>
<reference evidence="2" key="1">
    <citation type="submission" date="2023-01" db="EMBL/GenBank/DDBJ databases">
        <title>Draft genome sequence of Nocardiopsis sp. LSu2-4 isolated from halophytes.</title>
        <authorList>
            <person name="Duangmal K."/>
            <person name="Chantavorakit T."/>
        </authorList>
    </citation>
    <scope>NUCLEOTIDE SEQUENCE</scope>
    <source>
        <strain evidence="2">LSu2-4</strain>
    </source>
</reference>
<comment type="caution">
    <text evidence="2">The sequence shown here is derived from an EMBL/GenBank/DDBJ whole genome shotgun (WGS) entry which is preliminary data.</text>
</comment>
<evidence type="ECO:0000256" key="1">
    <source>
        <dbReference type="SAM" id="MobiDB-lite"/>
    </source>
</evidence>
<sequence>MDPSARPLRRLAAALARFHRDLDRGLALMHSSGAPPPAAHRTPGSAAARVSRP</sequence>
<proteinExistence type="predicted"/>
<protein>
    <recommendedName>
        <fullName evidence="4">MarR family transcriptional regulator</fullName>
    </recommendedName>
</protein>
<name>A0ABT4TQV8_9ACTN</name>
<evidence type="ECO:0000313" key="3">
    <source>
        <dbReference type="Proteomes" id="UP001165685"/>
    </source>
</evidence>
<keyword evidence="3" id="KW-1185">Reference proteome</keyword>
<evidence type="ECO:0008006" key="4">
    <source>
        <dbReference type="Google" id="ProtNLM"/>
    </source>
</evidence>
<dbReference type="RefSeq" id="WP_270679156.1">
    <property type="nucleotide sequence ID" value="NZ_JAQFWP010000036.1"/>
</dbReference>
<evidence type="ECO:0000313" key="2">
    <source>
        <dbReference type="EMBL" id="MDA2806517.1"/>
    </source>
</evidence>
<dbReference type="Proteomes" id="UP001165685">
    <property type="component" value="Unassembled WGS sequence"/>
</dbReference>
<organism evidence="2 3">
    <name type="scientific">Nocardiopsis suaedae</name>
    <dbReference type="NCBI Taxonomy" id="3018444"/>
    <lineage>
        <taxon>Bacteria</taxon>
        <taxon>Bacillati</taxon>
        <taxon>Actinomycetota</taxon>
        <taxon>Actinomycetes</taxon>
        <taxon>Streptosporangiales</taxon>
        <taxon>Nocardiopsidaceae</taxon>
        <taxon>Nocardiopsis</taxon>
    </lineage>
</organism>
<accession>A0ABT4TQV8</accession>